<dbReference type="CDD" id="cd12214">
    <property type="entry name" value="ChiA1_BD"/>
    <property type="match status" value="1"/>
</dbReference>
<accession>A0A6M3IFK3</accession>
<dbReference type="SUPFAM" id="SSF51055">
    <property type="entry name" value="Carbohydrate binding domain"/>
    <property type="match status" value="1"/>
</dbReference>
<evidence type="ECO:0000313" key="3">
    <source>
        <dbReference type="EMBL" id="QJA56163.1"/>
    </source>
</evidence>
<gene>
    <name evidence="3" type="ORF">MM415B01911_0012</name>
</gene>
<dbReference type="InterPro" id="IPR036573">
    <property type="entry name" value="CBM_sf_5/12"/>
</dbReference>
<organism evidence="3">
    <name type="scientific">viral metagenome</name>
    <dbReference type="NCBI Taxonomy" id="1070528"/>
    <lineage>
        <taxon>unclassified sequences</taxon>
        <taxon>metagenomes</taxon>
        <taxon>organismal metagenomes</taxon>
    </lineage>
</organism>
<proteinExistence type="predicted"/>
<name>A0A6M3IFK3_9ZZZZ</name>
<dbReference type="InterPro" id="IPR003610">
    <property type="entry name" value="CBM5/12"/>
</dbReference>
<dbReference type="EMBL" id="MT141203">
    <property type="protein sequence ID" value="QJA56163.1"/>
    <property type="molecule type" value="Genomic_DNA"/>
</dbReference>
<dbReference type="Pfam" id="PF02839">
    <property type="entry name" value="CBM_5_12"/>
    <property type="match status" value="1"/>
</dbReference>
<sequence length="276" mass="31777">MNLVRLEELLAQWVKNDEYEPFFKEWMNSAVDEVAADYELPDLKLRDPVGFVCKETEWLYTVPGFEKAWVVDKAYVSGNMVSSDSSNYRCILGHTSGAGSEPGSGASWETYWELTASNVGAYQKKLFEARDSDYNTINIRRRSQDIRIIDPDHSETGDNITDICIEDKSLMTYPMATETIFLWYWRRPTPMVESYDVPEGIPEDFHERVIIPKTMIKVFEMQANMTFKPAPFGSLEYWRKKYREGVLGSDLGDPGMVNFFSKSTPPRRRGGRNPLP</sequence>
<reference evidence="3" key="1">
    <citation type="submission" date="2020-03" db="EMBL/GenBank/DDBJ databases">
        <title>The deep terrestrial virosphere.</title>
        <authorList>
            <person name="Holmfeldt K."/>
            <person name="Nilsson E."/>
            <person name="Simone D."/>
            <person name="Lopez-Fernandez M."/>
            <person name="Wu X."/>
            <person name="de Brujin I."/>
            <person name="Lundin D."/>
            <person name="Andersson A."/>
            <person name="Bertilsson S."/>
            <person name="Dopson M."/>
        </authorList>
    </citation>
    <scope>NUCLEOTIDE SEQUENCE</scope>
    <source>
        <strain evidence="3">MM415B01911</strain>
    </source>
</reference>
<keyword evidence="1" id="KW-0378">Hydrolase</keyword>
<dbReference type="GO" id="GO:0030246">
    <property type="term" value="F:carbohydrate binding"/>
    <property type="evidence" value="ECO:0007669"/>
    <property type="project" value="InterPro"/>
</dbReference>
<dbReference type="AlphaFoldDB" id="A0A6M3IFK3"/>
<dbReference type="GO" id="GO:0005975">
    <property type="term" value="P:carbohydrate metabolic process"/>
    <property type="evidence" value="ECO:0007669"/>
    <property type="project" value="InterPro"/>
</dbReference>
<evidence type="ECO:0000259" key="2">
    <source>
        <dbReference type="SMART" id="SM00495"/>
    </source>
</evidence>
<dbReference type="GO" id="GO:0004553">
    <property type="term" value="F:hydrolase activity, hydrolyzing O-glycosyl compounds"/>
    <property type="evidence" value="ECO:0007669"/>
    <property type="project" value="InterPro"/>
</dbReference>
<feature type="domain" description="Chitin-binding type-3" evidence="2">
    <location>
        <begin position="66"/>
        <end position="111"/>
    </location>
</feature>
<protein>
    <submittedName>
        <fullName evidence="3">Putative tail tubular protein</fullName>
    </submittedName>
</protein>
<dbReference type="GO" id="GO:0005576">
    <property type="term" value="C:extracellular region"/>
    <property type="evidence" value="ECO:0007669"/>
    <property type="project" value="InterPro"/>
</dbReference>
<dbReference type="SMART" id="SM00495">
    <property type="entry name" value="ChtBD3"/>
    <property type="match status" value="1"/>
</dbReference>
<dbReference type="Gene3D" id="2.10.10.20">
    <property type="entry name" value="Carbohydrate-binding module superfamily 5/12"/>
    <property type="match status" value="1"/>
</dbReference>
<evidence type="ECO:0000256" key="1">
    <source>
        <dbReference type="ARBA" id="ARBA00022801"/>
    </source>
</evidence>